<proteinExistence type="predicted"/>
<dbReference type="InterPro" id="IPR025398">
    <property type="entry name" value="DUF4371"/>
</dbReference>
<comment type="caution">
    <text evidence="2">The sequence shown here is derived from an EMBL/GenBank/DDBJ whole genome shotgun (WGS) entry which is preliminary data.</text>
</comment>
<dbReference type="PANTHER" id="PTHR45749:SF34">
    <property type="entry name" value="ZINC FINGER MYM-TYPE PROTEIN 1-LIKE"/>
    <property type="match status" value="1"/>
</dbReference>
<gene>
    <name evidence="2" type="ORF">H5410_056002</name>
</gene>
<dbReference type="Pfam" id="PF14291">
    <property type="entry name" value="DUF4371"/>
    <property type="match status" value="1"/>
</dbReference>
<dbReference type="EMBL" id="JACXVP010000011">
    <property type="protein sequence ID" value="KAG5575868.1"/>
    <property type="molecule type" value="Genomic_DNA"/>
</dbReference>
<feature type="domain" description="DUF4371" evidence="1">
    <location>
        <begin position="1"/>
        <end position="116"/>
    </location>
</feature>
<evidence type="ECO:0000259" key="1">
    <source>
        <dbReference type="Pfam" id="PF14291"/>
    </source>
</evidence>
<keyword evidence="3" id="KW-1185">Reference proteome</keyword>
<reference evidence="2 3" key="1">
    <citation type="submission" date="2020-09" db="EMBL/GenBank/DDBJ databases">
        <title>De no assembly of potato wild relative species, Solanum commersonii.</title>
        <authorList>
            <person name="Cho K."/>
        </authorList>
    </citation>
    <scope>NUCLEOTIDE SEQUENCE [LARGE SCALE GENOMIC DNA]</scope>
    <source>
        <strain evidence="2">LZ3.2</strain>
        <tissue evidence="2">Leaf</tissue>
    </source>
</reference>
<evidence type="ECO:0000313" key="3">
    <source>
        <dbReference type="Proteomes" id="UP000824120"/>
    </source>
</evidence>
<name>A0A9J5WL04_SOLCO</name>
<dbReference type="Proteomes" id="UP000824120">
    <property type="component" value="Chromosome 11"/>
</dbReference>
<evidence type="ECO:0000313" key="2">
    <source>
        <dbReference type="EMBL" id="KAG5575868.1"/>
    </source>
</evidence>
<accession>A0A9J5WL04</accession>
<sequence>MQQDQSIQAAFVKLSNQTKLEHISYLKASVEVVKLLLNQELNKGNFIEILSWYARQCDKIRDLVLKKSPKINQLTSHKIQKDIITTCKLETIKAIMKYLNGDYFSLLVDESCDVSELVLLVSNILNVVGCSFKRMDELRESQAKSFQ</sequence>
<protein>
    <recommendedName>
        <fullName evidence="1">DUF4371 domain-containing protein</fullName>
    </recommendedName>
</protein>
<dbReference type="AlphaFoldDB" id="A0A9J5WL04"/>
<dbReference type="OrthoDB" id="1092014at2759"/>
<dbReference type="PANTHER" id="PTHR45749">
    <property type="match status" value="1"/>
</dbReference>
<organism evidence="2 3">
    <name type="scientific">Solanum commersonii</name>
    <name type="common">Commerson's wild potato</name>
    <name type="synonym">Commerson's nightshade</name>
    <dbReference type="NCBI Taxonomy" id="4109"/>
    <lineage>
        <taxon>Eukaryota</taxon>
        <taxon>Viridiplantae</taxon>
        <taxon>Streptophyta</taxon>
        <taxon>Embryophyta</taxon>
        <taxon>Tracheophyta</taxon>
        <taxon>Spermatophyta</taxon>
        <taxon>Magnoliopsida</taxon>
        <taxon>eudicotyledons</taxon>
        <taxon>Gunneridae</taxon>
        <taxon>Pentapetalae</taxon>
        <taxon>asterids</taxon>
        <taxon>lamiids</taxon>
        <taxon>Solanales</taxon>
        <taxon>Solanaceae</taxon>
        <taxon>Solanoideae</taxon>
        <taxon>Solaneae</taxon>
        <taxon>Solanum</taxon>
    </lineage>
</organism>